<accession>A0ACC2QG87</accession>
<name>A0ACC2QG87_9NEOP</name>
<reference evidence="1" key="1">
    <citation type="submission" date="2023-03" db="EMBL/GenBank/DDBJ databases">
        <title>Chromosome-level genomes of two armyworms, Mythimna separata and Mythimna loreyi, provide insights into the biosynthesis and reception of sex pheromones.</title>
        <authorList>
            <person name="Zhao H."/>
        </authorList>
    </citation>
    <scope>NUCLEOTIDE SEQUENCE</scope>
    <source>
        <strain evidence="1">BeijingLab</strain>
    </source>
</reference>
<evidence type="ECO:0000313" key="2">
    <source>
        <dbReference type="Proteomes" id="UP001231649"/>
    </source>
</evidence>
<organism evidence="1 2">
    <name type="scientific">Mythimna loreyi</name>
    <dbReference type="NCBI Taxonomy" id="667449"/>
    <lineage>
        <taxon>Eukaryota</taxon>
        <taxon>Metazoa</taxon>
        <taxon>Ecdysozoa</taxon>
        <taxon>Arthropoda</taxon>
        <taxon>Hexapoda</taxon>
        <taxon>Insecta</taxon>
        <taxon>Pterygota</taxon>
        <taxon>Neoptera</taxon>
        <taxon>Endopterygota</taxon>
        <taxon>Lepidoptera</taxon>
        <taxon>Glossata</taxon>
        <taxon>Ditrysia</taxon>
        <taxon>Noctuoidea</taxon>
        <taxon>Noctuidae</taxon>
        <taxon>Noctuinae</taxon>
        <taxon>Hadenini</taxon>
        <taxon>Mythimna</taxon>
    </lineage>
</organism>
<gene>
    <name evidence="1" type="ORF">PYW08_004923</name>
</gene>
<evidence type="ECO:0000313" key="1">
    <source>
        <dbReference type="EMBL" id="KAJ8714942.1"/>
    </source>
</evidence>
<sequence length="937" mass="104718">MVIKVGINGFGRIGRVIFRTCLQNPDLELTAINDPAIDIEYICYLIKFDSTHGKFQGNITHTEHEVNIDGRLIKVFRDKLPHTVPWQMAGVQYVIEASGMFTCLEKSSGHLASDGVKRVIVTAPSADIPMIILGVNDNKLNAEQKILSCASSTLYCLAPIIKVLEENYGVTEGFITSIHAMTPSLKPLDGLCLRGKHWRDHRSIHQNIIPATTGSCKALAKIIPQVKDKMAGLAFRVPIVNVSVLDMTVRLDANTNLQHIVNTVEDAGRTYLRNIIKISNDEAVSSDFSRDSHSCILDADSSLELKPNFYKIICWYENEYSYACRVLDSIFFSERQFNKPVKLPCKMTYVRAKLSKKQDEVQQTERGSKDATTIECNTEIPKCCTSVQETTCKRKPILRPVVLRKPLSSYGSANSAATAPVISRDTKKGNELFKIWNDNNDAQKTAARQNRSSFFQSCMAFGPKPTDNTEGMKSQETLETVKREFSKMVHITEDLLKKSNASKFQLGPATKSSLEGVKLGSSGASMESKTEIAPLNNPTANNSLFGICGDYKILLSTTSADCSKEEVRHSCLTQQNDNNSDSIITNAVKKVVLSNKPVLIPSREILSRFAKQNSVMNFCPKATVQNNSTIKANDSPKKVNSKFMNTTIGSKGQMKKIDNLFMDNLSKEPIVQFIVEEQEETTPKISSNAVSDCVKEQQEVKITESIKPPQVTTDKKGRNNQKAFPTVEKPYKEFDKYLHKKDYNIRIIDEELQKRNIVLVNNEKPNVSEASSESCNVISDKSNVETDVRRKILNKPNLDSLSRKVSGPAVLVPEESSRYSPSAATTVCNANTRNKPDLYDKLDSTSATDSTNSFEINERKSQVIQICDLTNSLEDLSRLDKICRIIEISDELSDKLFSSLDQSELTGLQQKKWSFRDLCERIQLDDFCNNVFGKTRS</sequence>
<proteinExistence type="predicted"/>
<protein>
    <submittedName>
        <fullName evidence="1">Uncharacterized protein</fullName>
    </submittedName>
</protein>
<dbReference type="Proteomes" id="UP001231649">
    <property type="component" value="Chromosome 17"/>
</dbReference>
<dbReference type="EMBL" id="CM056793">
    <property type="protein sequence ID" value="KAJ8714942.1"/>
    <property type="molecule type" value="Genomic_DNA"/>
</dbReference>
<comment type="caution">
    <text evidence="1">The sequence shown here is derived from an EMBL/GenBank/DDBJ whole genome shotgun (WGS) entry which is preliminary data.</text>
</comment>
<keyword evidence="2" id="KW-1185">Reference proteome</keyword>